<feature type="region of interest" description="Disordered" evidence="1">
    <location>
        <begin position="1"/>
        <end position="38"/>
    </location>
</feature>
<protein>
    <submittedName>
        <fullName evidence="2">Uncharacterized protein</fullName>
    </submittedName>
</protein>
<gene>
    <name evidence="2" type="ORF">Gotri_015126</name>
</gene>
<evidence type="ECO:0000313" key="3">
    <source>
        <dbReference type="Proteomes" id="UP000593568"/>
    </source>
</evidence>
<comment type="caution">
    <text evidence="2">The sequence shown here is derived from an EMBL/GenBank/DDBJ whole genome shotgun (WGS) entry which is preliminary data.</text>
</comment>
<proteinExistence type="predicted"/>
<dbReference type="EMBL" id="JABEZW010000005">
    <property type="protein sequence ID" value="MBA0766039.1"/>
    <property type="molecule type" value="Genomic_DNA"/>
</dbReference>
<evidence type="ECO:0000313" key="2">
    <source>
        <dbReference type="EMBL" id="MBA0766039.1"/>
    </source>
</evidence>
<feature type="compositionally biased region" description="Polar residues" evidence="1">
    <location>
        <begin position="1"/>
        <end position="10"/>
    </location>
</feature>
<name>A0A7J9DZ47_9ROSI</name>
<organism evidence="2 3">
    <name type="scientific">Gossypium trilobum</name>
    <dbReference type="NCBI Taxonomy" id="34281"/>
    <lineage>
        <taxon>Eukaryota</taxon>
        <taxon>Viridiplantae</taxon>
        <taxon>Streptophyta</taxon>
        <taxon>Embryophyta</taxon>
        <taxon>Tracheophyta</taxon>
        <taxon>Spermatophyta</taxon>
        <taxon>Magnoliopsida</taxon>
        <taxon>eudicotyledons</taxon>
        <taxon>Gunneridae</taxon>
        <taxon>Pentapetalae</taxon>
        <taxon>rosids</taxon>
        <taxon>malvids</taxon>
        <taxon>Malvales</taxon>
        <taxon>Malvaceae</taxon>
        <taxon>Malvoideae</taxon>
        <taxon>Gossypium</taxon>
    </lineage>
</organism>
<accession>A0A7J9DZ47</accession>
<reference evidence="2 3" key="1">
    <citation type="journal article" date="2019" name="Genome Biol. Evol.">
        <title>Insights into the evolution of the New World diploid cottons (Gossypium, subgenus Houzingenia) based on genome sequencing.</title>
        <authorList>
            <person name="Grover C.E."/>
            <person name="Arick M.A. 2nd"/>
            <person name="Thrash A."/>
            <person name="Conover J.L."/>
            <person name="Sanders W.S."/>
            <person name="Peterson D.G."/>
            <person name="Frelichowski J.E."/>
            <person name="Scheffler J.A."/>
            <person name="Scheffler B.E."/>
            <person name="Wendel J.F."/>
        </authorList>
    </citation>
    <scope>NUCLEOTIDE SEQUENCE [LARGE SCALE GENOMIC DNA]</scope>
    <source>
        <strain evidence="2">8</strain>
        <tissue evidence="2">Leaf</tissue>
    </source>
</reference>
<keyword evidence="3" id="KW-1185">Reference proteome</keyword>
<feature type="compositionally biased region" description="Acidic residues" evidence="1">
    <location>
        <begin position="27"/>
        <end position="38"/>
    </location>
</feature>
<dbReference type="AlphaFoldDB" id="A0A7J9DZ47"/>
<dbReference type="Proteomes" id="UP000593568">
    <property type="component" value="Unassembled WGS sequence"/>
</dbReference>
<sequence length="38" mass="4150">MATGSFSRTLSDIDLDDGNQDSVPIDSDNEEVEETPHL</sequence>
<evidence type="ECO:0000256" key="1">
    <source>
        <dbReference type="SAM" id="MobiDB-lite"/>
    </source>
</evidence>